<dbReference type="Pfam" id="PF01380">
    <property type="entry name" value="SIS"/>
    <property type="match status" value="1"/>
</dbReference>
<dbReference type="Proteomes" id="UP000824469">
    <property type="component" value="Unassembled WGS sequence"/>
</dbReference>
<evidence type="ECO:0000256" key="4">
    <source>
        <dbReference type="PROSITE-ProRule" id="PRU00703"/>
    </source>
</evidence>
<dbReference type="PROSITE" id="PS51464">
    <property type="entry name" value="SIS"/>
    <property type="match status" value="1"/>
</dbReference>
<evidence type="ECO:0000256" key="1">
    <source>
        <dbReference type="ARBA" id="ARBA00008165"/>
    </source>
</evidence>
<dbReference type="PANTHER" id="PTHR47476">
    <property type="match status" value="1"/>
</dbReference>
<comment type="caution">
    <text evidence="8">The sequence shown here is derived from an EMBL/GenBank/DDBJ whole genome shotgun (WGS) entry which is preliminary data.</text>
</comment>
<dbReference type="PANTHER" id="PTHR47476:SF2">
    <property type="entry name" value="ARABINOSE 5-PHOSPHATE ISOMERASE-RELATED"/>
    <property type="match status" value="1"/>
</dbReference>
<feature type="region of interest" description="Disordered" evidence="5">
    <location>
        <begin position="1"/>
        <end position="20"/>
    </location>
</feature>
<dbReference type="OMA" id="LMACLMR"/>
<dbReference type="InterPro" id="IPR046342">
    <property type="entry name" value="CBS_dom_sf"/>
</dbReference>
<gene>
    <name evidence="8" type="ORF">KI387_032427</name>
</gene>
<dbReference type="NCBIfam" id="TIGR00393">
    <property type="entry name" value="kpsF"/>
    <property type="match status" value="1"/>
</dbReference>
<evidence type="ECO:0000313" key="9">
    <source>
        <dbReference type="Proteomes" id="UP000824469"/>
    </source>
</evidence>
<dbReference type="CDD" id="cd05014">
    <property type="entry name" value="SIS_Kpsf"/>
    <property type="match status" value="1"/>
</dbReference>
<feature type="domain" description="CBS" evidence="6">
    <location>
        <begin position="260"/>
        <end position="322"/>
    </location>
</feature>
<evidence type="ECO:0000256" key="2">
    <source>
        <dbReference type="ARBA" id="ARBA00022737"/>
    </source>
</evidence>
<evidence type="ECO:0000313" key="8">
    <source>
        <dbReference type="EMBL" id="KAH9288310.1"/>
    </source>
</evidence>
<dbReference type="AlphaFoldDB" id="A0AA38F3S3"/>
<dbReference type="PROSITE" id="PS51371">
    <property type="entry name" value="CBS"/>
    <property type="match status" value="2"/>
</dbReference>
<evidence type="ECO:0000259" key="7">
    <source>
        <dbReference type="PROSITE" id="PS51464"/>
    </source>
</evidence>
<dbReference type="InterPro" id="IPR046348">
    <property type="entry name" value="SIS_dom_sf"/>
</dbReference>
<dbReference type="EMBL" id="JAHRHJ020003813">
    <property type="protein sequence ID" value="KAH9288310.1"/>
    <property type="molecule type" value="Genomic_DNA"/>
</dbReference>
<feature type="domain" description="SIS" evidence="7">
    <location>
        <begin position="91"/>
        <end position="234"/>
    </location>
</feature>
<dbReference type="GO" id="GO:0016853">
    <property type="term" value="F:isomerase activity"/>
    <property type="evidence" value="ECO:0007669"/>
    <property type="project" value="InterPro"/>
</dbReference>
<dbReference type="GO" id="GO:0097367">
    <property type="term" value="F:carbohydrate derivative binding"/>
    <property type="evidence" value="ECO:0007669"/>
    <property type="project" value="InterPro"/>
</dbReference>
<name>A0AA38F3S3_TAXCH</name>
<dbReference type="InterPro" id="IPR035474">
    <property type="entry name" value="SIS_Kpsf"/>
</dbReference>
<comment type="similarity">
    <text evidence="1">Belongs to the SIS family. GutQ/KpsF subfamily.</text>
</comment>
<evidence type="ECO:0000259" key="6">
    <source>
        <dbReference type="PROSITE" id="PS51371"/>
    </source>
</evidence>
<protein>
    <recommendedName>
        <fullName evidence="10">Arabinose 5-phosphate isomerase</fullName>
    </recommendedName>
</protein>
<sequence>MGALPEPFDTSISNTTKPNENKIEANGNNIAANGNGIAANGNDIAANGNDIAANGNHIAFGIPHMQLLFEEQRRYLNYFFSHVEYSQVQAFSQVLMDAKGVIFFTGVGKSGFVAQKITQTFVSTGTKAVFLSPTDALHGDIGIVGPNDVLVMFSKSGTTEELLRLVPCARAKGAYLVGITNLKNSQLGNVCDMHLYLPLERELCPFNLAPVTSTAIQMLFGDTVAIALMQAKDMTREQYALNHPAGRIGKRLIFRVQDVMKRQDELPLCKENDLIMDQLVELTSKGCGCLLVVDGEHHLIGTFTDGDLRRTLKSVREGVFKITVGQMCNRNPRSIGPNAMAVEAMQKMESPPSPVQFLPVVDHNNVVIGIVTLHGLVSADMGPIMEGRKQVMEESQGTVATNYFDIELTRDNERVHPTVEQLERTQEVIGKKIIEKREVKSNKERYIKGDKIQRCQALEIRVAHPSVPQNFPDCTSLGKVLRMLRSIFRICGLGMA</sequence>
<dbReference type="InterPro" id="IPR004800">
    <property type="entry name" value="KdsD/KpsF-type"/>
</dbReference>
<keyword evidence="9" id="KW-1185">Reference proteome</keyword>
<dbReference type="SUPFAM" id="SSF53697">
    <property type="entry name" value="SIS domain"/>
    <property type="match status" value="1"/>
</dbReference>
<dbReference type="Gene3D" id="3.40.50.10490">
    <property type="entry name" value="Glucose-6-phosphate isomerase like protein, domain 1"/>
    <property type="match status" value="1"/>
</dbReference>
<evidence type="ECO:0000256" key="3">
    <source>
        <dbReference type="ARBA" id="ARBA00023122"/>
    </source>
</evidence>
<proteinExistence type="inferred from homology"/>
<dbReference type="Pfam" id="PF00571">
    <property type="entry name" value="CBS"/>
    <property type="match status" value="2"/>
</dbReference>
<dbReference type="GO" id="GO:0005975">
    <property type="term" value="P:carbohydrate metabolic process"/>
    <property type="evidence" value="ECO:0007669"/>
    <property type="project" value="InterPro"/>
</dbReference>
<dbReference type="GO" id="GO:1901135">
    <property type="term" value="P:carbohydrate derivative metabolic process"/>
    <property type="evidence" value="ECO:0007669"/>
    <property type="project" value="InterPro"/>
</dbReference>
<dbReference type="CDD" id="cd04604">
    <property type="entry name" value="CBS_pair_SIS_assoc"/>
    <property type="match status" value="1"/>
</dbReference>
<evidence type="ECO:0000256" key="5">
    <source>
        <dbReference type="SAM" id="MobiDB-lite"/>
    </source>
</evidence>
<evidence type="ECO:0008006" key="10">
    <source>
        <dbReference type="Google" id="ProtNLM"/>
    </source>
</evidence>
<feature type="domain" description="CBS" evidence="6">
    <location>
        <begin position="328"/>
        <end position="386"/>
    </location>
</feature>
<dbReference type="SMART" id="SM00116">
    <property type="entry name" value="CBS"/>
    <property type="match status" value="2"/>
</dbReference>
<keyword evidence="2" id="KW-0677">Repeat</keyword>
<dbReference type="Gene3D" id="3.10.580.10">
    <property type="entry name" value="CBS-domain"/>
    <property type="match status" value="1"/>
</dbReference>
<dbReference type="InterPro" id="IPR001347">
    <property type="entry name" value="SIS_dom"/>
</dbReference>
<accession>A0AA38F3S3</accession>
<reference evidence="8 9" key="1">
    <citation type="journal article" date="2021" name="Nat. Plants">
        <title>The Taxus genome provides insights into paclitaxel biosynthesis.</title>
        <authorList>
            <person name="Xiong X."/>
            <person name="Gou J."/>
            <person name="Liao Q."/>
            <person name="Li Y."/>
            <person name="Zhou Q."/>
            <person name="Bi G."/>
            <person name="Li C."/>
            <person name="Du R."/>
            <person name="Wang X."/>
            <person name="Sun T."/>
            <person name="Guo L."/>
            <person name="Liang H."/>
            <person name="Lu P."/>
            <person name="Wu Y."/>
            <person name="Zhang Z."/>
            <person name="Ro D.K."/>
            <person name="Shang Y."/>
            <person name="Huang S."/>
            <person name="Yan J."/>
        </authorList>
    </citation>
    <scope>NUCLEOTIDE SEQUENCE [LARGE SCALE GENOMIC DNA]</scope>
    <source>
        <strain evidence="8">Ta-2019</strain>
    </source>
</reference>
<dbReference type="InterPro" id="IPR000644">
    <property type="entry name" value="CBS_dom"/>
</dbReference>
<organism evidence="8 9">
    <name type="scientific">Taxus chinensis</name>
    <name type="common">Chinese yew</name>
    <name type="synonym">Taxus wallichiana var. chinensis</name>
    <dbReference type="NCBI Taxonomy" id="29808"/>
    <lineage>
        <taxon>Eukaryota</taxon>
        <taxon>Viridiplantae</taxon>
        <taxon>Streptophyta</taxon>
        <taxon>Embryophyta</taxon>
        <taxon>Tracheophyta</taxon>
        <taxon>Spermatophyta</taxon>
        <taxon>Pinopsida</taxon>
        <taxon>Pinidae</taxon>
        <taxon>Conifers II</taxon>
        <taxon>Cupressales</taxon>
        <taxon>Taxaceae</taxon>
        <taxon>Taxus</taxon>
    </lineage>
</organism>
<keyword evidence="3 4" id="KW-0129">CBS domain</keyword>